<gene>
    <name evidence="3" type="ORF">GCM10010307_82190</name>
</gene>
<proteinExistence type="predicted"/>
<accession>A0ABN3RWV6</accession>
<keyword evidence="4" id="KW-1185">Reference proteome</keyword>
<dbReference type="Pfam" id="PF13340">
    <property type="entry name" value="DUF4096"/>
    <property type="match status" value="1"/>
</dbReference>
<reference evidence="3 4" key="1">
    <citation type="journal article" date="2019" name="Int. J. Syst. Evol. Microbiol.">
        <title>The Global Catalogue of Microorganisms (GCM) 10K type strain sequencing project: providing services to taxonomists for standard genome sequencing and annotation.</title>
        <authorList>
            <consortium name="The Broad Institute Genomics Platform"/>
            <consortium name="The Broad Institute Genome Sequencing Center for Infectious Disease"/>
            <person name="Wu L."/>
            <person name="Ma J."/>
        </authorList>
    </citation>
    <scope>NUCLEOTIDE SEQUENCE [LARGE SCALE GENOMIC DNA]</scope>
    <source>
        <strain evidence="3 4">JCM 4524</strain>
    </source>
</reference>
<dbReference type="PANTHER" id="PTHR46637">
    <property type="entry name" value="TIS1421-TRANSPOSASE PROTEIN A"/>
    <property type="match status" value="1"/>
</dbReference>
<evidence type="ECO:0000259" key="2">
    <source>
        <dbReference type="Pfam" id="PF13340"/>
    </source>
</evidence>
<dbReference type="RefSeq" id="WP_344396630.1">
    <property type="nucleotide sequence ID" value="NZ_BAAASJ010000122.1"/>
</dbReference>
<name>A0ABN3RWV6_9ACTN</name>
<dbReference type="InterPro" id="IPR052909">
    <property type="entry name" value="Transposase_6_like"/>
</dbReference>
<dbReference type="PANTHER" id="PTHR46637:SF1">
    <property type="entry name" value="BLL5188 PROTEIN"/>
    <property type="match status" value="1"/>
</dbReference>
<feature type="region of interest" description="Disordered" evidence="1">
    <location>
        <begin position="106"/>
        <end position="131"/>
    </location>
</feature>
<dbReference type="EMBL" id="BAAASJ010000122">
    <property type="protein sequence ID" value="GAA2662786.1"/>
    <property type="molecule type" value="Genomic_DNA"/>
</dbReference>
<sequence>MRRGDLSDDQWAALKPLLPAAATTDSPFRSKQMLIDGFPVASADRGSVTDLPPCYGLCQTVYGLFRRWQRLGVWAGLLTKFQARADARGRIGWTVHVDSTICRTHQHAAGAGRDGRAQKEPPQPRESCEPR</sequence>
<feature type="compositionally biased region" description="Basic and acidic residues" evidence="1">
    <location>
        <begin position="113"/>
        <end position="131"/>
    </location>
</feature>
<dbReference type="InterPro" id="IPR025161">
    <property type="entry name" value="IS402-like_dom"/>
</dbReference>
<evidence type="ECO:0000313" key="3">
    <source>
        <dbReference type="EMBL" id="GAA2662786.1"/>
    </source>
</evidence>
<dbReference type="Proteomes" id="UP001500151">
    <property type="component" value="Unassembled WGS sequence"/>
</dbReference>
<evidence type="ECO:0000313" key="4">
    <source>
        <dbReference type="Proteomes" id="UP001500151"/>
    </source>
</evidence>
<organism evidence="3 4">
    <name type="scientific">Streptomyces vastus</name>
    <dbReference type="NCBI Taxonomy" id="285451"/>
    <lineage>
        <taxon>Bacteria</taxon>
        <taxon>Bacillati</taxon>
        <taxon>Actinomycetota</taxon>
        <taxon>Actinomycetes</taxon>
        <taxon>Kitasatosporales</taxon>
        <taxon>Streptomycetaceae</taxon>
        <taxon>Streptomyces</taxon>
    </lineage>
</organism>
<feature type="domain" description="Insertion element IS402-like" evidence="2">
    <location>
        <begin position="6"/>
        <end position="77"/>
    </location>
</feature>
<evidence type="ECO:0000256" key="1">
    <source>
        <dbReference type="SAM" id="MobiDB-lite"/>
    </source>
</evidence>
<comment type="caution">
    <text evidence="3">The sequence shown here is derived from an EMBL/GenBank/DDBJ whole genome shotgun (WGS) entry which is preliminary data.</text>
</comment>
<protein>
    <recommendedName>
        <fullName evidence="2">Insertion element IS402-like domain-containing protein</fullName>
    </recommendedName>
</protein>